<dbReference type="Ensembl" id="ENSEBUT00000025773.1">
    <property type="protein sequence ID" value="ENSEBUP00000025197.1"/>
    <property type="gene ID" value="ENSEBUG00000015529.1"/>
</dbReference>
<accession>A0A8C4R4Q4</accession>
<organism evidence="4 5">
    <name type="scientific">Eptatretus burgeri</name>
    <name type="common">Inshore hagfish</name>
    <dbReference type="NCBI Taxonomy" id="7764"/>
    <lineage>
        <taxon>Eukaryota</taxon>
        <taxon>Metazoa</taxon>
        <taxon>Chordata</taxon>
        <taxon>Craniata</taxon>
        <taxon>Vertebrata</taxon>
        <taxon>Cyclostomata</taxon>
        <taxon>Myxini</taxon>
        <taxon>Myxiniformes</taxon>
        <taxon>Myxinidae</taxon>
        <taxon>Eptatretinae</taxon>
        <taxon>Eptatretus</taxon>
    </lineage>
</organism>
<dbReference type="AlphaFoldDB" id="A0A8C4R4Q4"/>
<dbReference type="Ensembl" id="ENSEBUT00000025743.1">
    <property type="protein sequence ID" value="ENSEBUP00000025167.1"/>
    <property type="gene ID" value="ENSEBUG00000015529.1"/>
</dbReference>
<dbReference type="Gene3D" id="2.60.40.150">
    <property type="entry name" value="C2 domain"/>
    <property type="match status" value="1"/>
</dbReference>
<dbReference type="GO" id="GO:0006887">
    <property type="term" value="P:exocytosis"/>
    <property type="evidence" value="ECO:0007669"/>
    <property type="project" value="UniProtKB-KW"/>
</dbReference>
<evidence type="ECO:0000259" key="3">
    <source>
        <dbReference type="PROSITE" id="PS50004"/>
    </source>
</evidence>
<dbReference type="SUPFAM" id="SSF49562">
    <property type="entry name" value="C2 domain (Calcium/lipid-binding domain, CaLB)"/>
    <property type="match status" value="1"/>
</dbReference>
<dbReference type="Pfam" id="PF00168">
    <property type="entry name" value="C2"/>
    <property type="match status" value="1"/>
</dbReference>
<dbReference type="GeneTree" id="ENSGT00730000110939"/>
<evidence type="ECO:0000313" key="4">
    <source>
        <dbReference type="Ensembl" id="ENSEBUP00000025167.1"/>
    </source>
</evidence>
<dbReference type="GO" id="GO:0099503">
    <property type="term" value="C:secretory vesicle"/>
    <property type="evidence" value="ECO:0007669"/>
    <property type="project" value="TreeGrafter"/>
</dbReference>
<keyword evidence="2" id="KW-0268">Exocytosis</keyword>
<dbReference type="PANTHER" id="PTHR45999">
    <property type="entry name" value="UNC-13-4A, ISOFORM B"/>
    <property type="match status" value="1"/>
</dbReference>
<dbReference type="InterPro" id="IPR052095">
    <property type="entry name" value="UNC-13_domain"/>
</dbReference>
<reference evidence="4" key="1">
    <citation type="submission" date="2025-05" db="UniProtKB">
        <authorList>
            <consortium name="Ensembl"/>
        </authorList>
    </citation>
    <scope>IDENTIFICATION</scope>
</reference>
<dbReference type="InterPro" id="IPR000008">
    <property type="entry name" value="C2_dom"/>
</dbReference>
<dbReference type="PROSITE" id="PS50004">
    <property type="entry name" value="C2"/>
    <property type="match status" value="1"/>
</dbReference>
<sequence length="348" mass="39214">MAEKIKAGTDRPYTQTGRTAFPRWPMLNSLFWFVAADQPALAASSSHPENRKVIFCCPAPSFPTSTPCLFHILTPPLPIDSVLQLLCSVTTDNRLQFSGPLKSWFALWQTPESGPVTLYLSSGFLHMQEKMNEKSHITYKELLYEEAVYTVLHQLNLPKTERTLLLGYLQQVFAECPVDHQHFVQSLKQKKAPAHNLKVTVLKAENLTPKNLNGSSDPFCTVGLTQGVEAPRLSREFSSCESLIEVLPDRTDTCKSCLNPEWNATFYMRINDVNSSVFSLYIWNEAQESSLLQDLGKVTSWQGAKTLSRRVVRRIKRLSSTDGPSRFKTESDFLGLLKVPLKVSTRGE</sequence>
<dbReference type="InterPro" id="IPR035892">
    <property type="entry name" value="C2_domain_sf"/>
</dbReference>
<evidence type="ECO:0000256" key="1">
    <source>
        <dbReference type="ARBA" id="ARBA00005823"/>
    </source>
</evidence>
<comment type="similarity">
    <text evidence="1">Belongs to the unc-13 family.</text>
</comment>
<keyword evidence="5" id="KW-1185">Reference proteome</keyword>
<protein>
    <recommendedName>
        <fullName evidence="3">C2 domain-containing protein</fullName>
    </recommendedName>
</protein>
<dbReference type="PANTHER" id="PTHR45999:SF4">
    <property type="entry name" value="UNC-13-4A, ISOFORM B"/>
    <property type="match status" value="1"/>
</dbReference>
<dbReference type="Proteomes" id="UP000694388">
    <property type="component" value="Unplaced"/>
</dbReference>
<proteinExistence type="inferred from homology"/>
<evidence type="ECO:0000256" key="2">
    <source>
        <dbReference type="ARBA" id="ARBA00022483"/>
    </source>
</evidence>
<evidence type="ECO:0000313" key="5">
    <source>
        <dbReference type="Proteomes" id="UP000694388"/>
    </source>
</evidence>
<name>A0A8C4R4Q4_EPTBU</name>
<feature type="domain" description="C2" evidence="3">
    <location>
        <begin position="177"/>
        <end position="319"/>
    </location>
</feature>
<dbReference type="SMART" id="SM00239">
    <property type="entry name" value="C2"/>
    <property type="match status" value="1"/>
</dbReference>